<dbReference type="InterPro" id="IPR004358">
    <property type="entry name" value="Sig_transdc_His_kin-like_C"/>
</dbReference>
<dbReference type="InterPro" id="IPR010559">
    <property type="entry name" value="Sig_transdc_His_kin_internal"/>
</dbReference>
<evidence type="ECO:0000256" key="5">
    <source>
        <dbReference type="ARBA" id="ARBA00022553"/>
    </source>
</evidence>
<evidence type="ECO:0000256" key="11">
    <source>
        <dbReference type="ARBA" id="ARBA00023136"/>
    </source>
</evidence>
<keyword evidence="11 12" id="KW-0472">Membrane</keyword>
<dbReference type="InterPro" id="IPR003660">
    <property type="entry name" value="HAMP_dom"/>
</dbReference>
<dbReference type="SMART" id="SM00304">
    <property type="entry name" value="HAMP"/>
    <property type="match status" value="1"/>
</dbReference>
<dbReference type="Gene3D" id="3.30.565.10">
    <property type="entry name" value="Histidine kinase-like ATPase, C-terminal domain"/>
    <property type="match status" value="1"/>
</dbReference>
<dbReference type="Proteomes" id="UP000481087">
    <property type="component" value="Unassembled WGS sequence"/>
</dbReference>
<evidence type="ECO:0000256" key="6">
    <source>
        <dbReference type="ARBA" id="ARBA00022679"/>
    </source>
</evidence>
<keyword evidence="9" id="KW-0067">ATP-binding</keyword>
<comment type="subcellular location">
    <subcellularLocation>
        <location evidence="2">Cell membrane</location>
        <topology evidence="2">Multi-pass membrane protein</topology>
    </subcellularLocation>
</comment>
<organism evidence="15 16">
    <name type="scientific">Paenibacillus silvestris</name>
    <dbReference type="NCBI Taxonomy" id="2606219"/>
    <lineage>
        <taxon>Bacteria</taxon>
        <taxon>Bacillati</taxon>
        <taxon>Bacillota</taxon>
        <taxon>Bacilli</taxon>
        <taxon>Bacillales</taxon>
        <taxon>Paenibacillaceae</taxon>
        <taxon>Paenibacillus</taxon>
    </lineage>
</organism>
<feature type="domain" description="HAMP" evidence="14">
    <location>
        <begin position="314"/>
        <end position="366"/>
    </location>
</feature>
<dbReference type="AlphaFoldDB" id="A0A6L8V9S6"/>
<evidence type="ECO:0000259" key="14">
    <source>
        <dbReference type="PROSITE" id="PS50885"/>
    </source>
</evidence>
<evidence type="ECO:0000256" key="12">
    <source>
        <dbReference type="SAM" id="Phobius"/>
    </source>
</evidence>
<reference evidence="15 16" key="1">
    <citation type="submission" date="2019-12" db="EMBL/GenBank/DDBJ databases">
        <title>Paenibacillus sp. nov. sp. isolated from soil.</title>
        <authorList>
            <person name="Kim J."/>
            <person name="Jeong S.E."/>
            <person name="Jung H.S."/>
            <person name="Jeon C.O."/>
        </authorList>
    </citation>
    <scope>NUCLEOTIDE SEQUENCE [LARGE SCALE GENOMIC DNA]</scope>
    <source>
        <strain evidence="15 16">5J-6</strain>
    </source>
</reference>
<dbReference type="PROSITE" id="PS50885">
    <property type="entry name" value="HAMP"/>
    <property type="match status" value="1"/>
</dbReference>
<accession>A0A6L8V9S6</accession>
<keyword evidence="10" id="KW-0902">Two-component regulatory system</keyword>
<protein>
    <recommendedName>
        <fullName evidence="3">histidine kinase</fullName>
        <ecNumber evidence="3">2.7.13.3</ecNumber>
    </recommendedName>
</protein>
<dbReference type="InterPro" id="IPR005467">
    <property type="entry name" value="His_kinase_dom"/>
</dbReference>
<keyword evidence="12" id="KW-0812">Transmembrane</keyword>
<feature type="domain" description="Histidine kinase" evidence="13">
    <location>
        <begin position="475"/>
        <end position="582"/>
    </location>
</feature>
<dbReference type="SUPFAM" id="SSF55874">
    <property type="entry name" value="ATPase domain of HSP90 chaperone/DNA topoisomerase II/histidine kinase"/>
    <property type="match status" value="1"/>
</dbReference>
<sequence length="586" mass="66711">MRSMQVRFRTKLFITYLLLVSLPLFVLGYLSYRQYEKSIERNVGEYVPAILNQANANMDKYLSELVSIPDVVTRSGEIMAILRKKEQDKVSIKEQEAFTVQSYLANNIVNGGHQDVIAVFIQTKNRVFSSSRLNFQGNAFLQEKNPFQQEMDLQGKLLFVPPERLKLVFENNQPYISIYKQLYDADNMNPLCTVLLIVSLDEISKICNRIPIAKNGMVLLNNEVGQTVFNNHNEFIGQVGTPEITLAKGTSELKINRERMMVSADKSDYTNWTLATINPVKELTEETIGIRNFTIAIFSICLLVSALISIWLSQTVTRPLRSLQLLMRQVEKGNFQVSFPVHQTDEIGELGNSFNHMVERIQALVKRVYQEEIRQKEAELAALQSQINPHFLYNTLESIQMVVENDDGETASTMISALCHMLRFTARRGDVVNIGDEVKHITDYLYIQKMRYGKRCQYVIDIDPSIHLYFAPKFILQPLVENAIRHVVEKTNSPTQLMITVSKSAEGVQFIVQDNGPGIPGEILHKLQAKFEGEQLLDQEHGIGLLNVHSRIQLLYGTEYGVIVTSKKGEGTTITVRIPYMKVPPK</sequence>
<feature type="transmembrane region" description="Helical" evidence="12">
    <location>
        <begin position="12"/>
        <end position="32"/>
    </location>
</feature>
<dbReference type="Pfam" id="PF00672">
    <property type="entry name" value="HAMP"/>
    <property type="match status" value="1"/>
</dbReference>
<dbReference type="Gene3D" id="6.10.340.10">
    <property type="match status" value="1"/>
</dbReference>
<dbReference type="RefSeq" id="WP_161410774.1">
    <property type="nucleotide sequence ID" value="NZ_WTUZ01000039.1"/>
</dbReference>
<evidence type="ECO:0000256" key="1">
    <source>
        <dbReference type="ARBA" id="ARBA00000085"/>
    </source>
</evidence>
<evidence type="ECO:0000256" key="10">
    <source>
        <dbReference type="ARBA" id="ARBA00023012"/>
    </source>
</evidence>
<dbReference type="CDD" id="cd06225">
    <property type="entry name" value="HAMP"/>
    <property type="match status" value="1"/>
</dbReference>
<comment type="catalytic activity">
    <reaction evidence="1">
        <text>ATP + protein L-histidine = ADP + protein N-phospho-L-histidine.</text>
        <dbReference type="EC" id="2.7.13.3"/>
    </reaction>
</comment>
<dbReference type="PROSITE" id="PS50109">
    <property type="entry name" value="HIS_KIN"/>
    <property type="match status" value="1"/>
</dbReference>
<dbReference type="EMBL" id="WTUZ01000039">
    <property type="protein sequence ID" value="MZQ86356.1"/>
    <property type="molecule type" value="Genomic_DNA"/>
</dbReference>
<dbReference type="InterPro" id="IPR050640">
    <property type="entry name" value="Bact_2-comp_sensor_kinase"/>
</dbReference>
<dbReference type="GO" id="GO:0005886">
    <property type="term" value="C:plasma membrane"/>
    <property type="evidence" value="ECO:0007669"/>
    <property type="project" value="UniProtKB-SubCell"/>
</dbReference>
<evidence type="ECO:0000256" key="4">
    <source>
        <dbReference type="ARBA" id="ARBA00022475"/>
    </source>
</evidence>
<dbReference type="InterPro" id="IPR003594">
    <property type="entry name" value="HATPase_dom"/>
</dbReference>
<evidence type="ECO:0000256" key="7">
    <source>
        <dbReference type="ARBA" id="ARBA00022741"/>
    </source>
</evidence>
<dbReference type="PRINTS" id="PR00344">
    <property type="entry name" value="BCTRLSENSOR"/>
</dbReference>
<dbReference type="InterPro" id="IPR036890">
    <property type="entry name" value="HATPase_C_sf"/>
</dbReference>
<keyword evidence="8" id="KW-0418">Kinase</keyword>
<evidence type="ECO:0000259" key="13">
    <source>
        <dbReference type="PROSITE" id="PS50109"/>
    </source>
</evidence>
<comment type="caution">
    <text evidence="15">The sequence shown here is derived from an EMBL/GenBank/DDBJ whole genome shotgun (WGS) entry which is preliminary data.</text>
</comment>
<dbReference type="PANTHER" id="PTHR34220">
    <property type="entry name" value="SENSOR HISTIDINE KINASE YPDA"/>
    <property type="match status" value="1"/>
</dbReference>
<dbReference type="Pfam" id="PF06580">
    <property type="entry name" value="His_kinase"/>
    <property type="match status" value="1"/>
</dbReference>
<evidence type="ECO:0000256" key="3">
    <source>
        <dbReference type="ARBA" id="ARBA00012438"/>
    </source>
</evidence>
<dbReference type="GO" id="GO:0000155">
    <property type="term" value="F:phosphorelay sensor kinase activity"/>
    <property type="evidence" value="ECO:0007669"/>
    <property type="project" value="InterPro"/>
</dbReference>
<evidence type="ECO:0000256" key="9">
    <source>
        <dbReference type="ARBA" id="ARBA00022840"/>
    </source>
</evidence>
<dbReference type="PANTHER" id="PTHR34220:SF7">
    <property type="entry name" value="SENSOR HISTIDINE KINASE YPDA"/>
    <property type="match status" value="1"/>
</dbReference>
<dbReference type="EC" id="2.7.13.3" evidence="3"/>
<evidence type="ECO:0000256" key="2">
    <source>
        <dbReference type="ARBA" id="ARBA00004651"/>
    </source>
</evidence>
<evidence type="ECO:0000313" key="16">
    <source>
        <dbReference type="Proteomes" id="UP000481087"/>
    </source>
</evidence>
<evidence type="ECO:0000256" key="8">
    <source>
        <dbReference type="ARBA" id="ARBA00022777"/>
    </source>
</evidence>
<name>A0A6L8V9S6_9BACL</name>
<proteinExistence type="predicted"/>
<dbReference type="SMART" id="SM00387">
    <property type="entry name" value="HATPase_c"/>
    <property type="match status" value="1"/>
</dbReference>
<evidence type="ECO:0000313" key="15">
    <source>
        <dbReference type="EMBL" id="MZQ86356.1"/>
    </source>
</evidence>
<keyword evidence="4" id="KW-1003">Cell membrane</keyword>
<keyword evidence="5" id="KW-0597">Phosphoprotein</keyword>
<dbReference type="GO" id="GO:0005524">
    <property type="term" value="F:ATP binding"/>
    <property type="evidence" value="ECO:0007669"/>
    <property type="project" value="UniProtKB-KW"/>
</dbReference>
<dbReference type="Pfam" id="PF02518">
    <property type="entry name" value="HATPase_c"/>
    <property type="match status" value="1"/>
</dbReference>
<keyword evidence="12" id="KW-1133">Transmembrane helix</keyword>
<keyword evidence="6" id="KW-0808">Transferase</keyword>
<keyword evidence="7" id="KW-0547">Nucleotide-binding</keyword>
<dbReference type="SUPFAM" id="SSF158472">
    <property type="entry name" value="HAMP domain-like"/>
    <property type="match status" value="1"/>
</dbReference>
<keyword evidence="16" id="KW-1185">Reference proteome</keyword>
<gene>
    <name evidence="15" type="ORF">GQF01_30060</name>
</gene>
<dbReference type="Gene3D" id="3.30.450.20">
    <property type="entry name" value="PAS domain"/>
    <property type="match status" value="2"/>
</dbReference>